<sequence>MIKILKLVLISFLAFFINYDGNKHSDKYSIPIDELCMIRKVTGYPCPGCGMTRAHIEILKLNFKKAFYYHPLFIFPSIIFFIIIFKKKLKIANYIYHNNYIIMSILLIFIIVYIVRFVLLFPNEEPFTYNYDSEFYKIFKIIKYILKYR</sequence>
<accession>A0A0G4K4Z7</accession>
<evidence type="ECO:0000256" key="1">
    <source>
        <dbReference type="SAM" id="Phobius"/>
    </source>
</evidence>
<feature type="transmembrane region" description="Helical" evidence="1">
    <location>
        <begin position="97"/>
        <end position="121"/>
    </location>
</feature>
<keyword evidence="1" id="KW-1133">Transmembrane helix</keyword>
<reference evidence="3" key="1">
    <citation type="submission" date="2015-04" db="EMBL/GenBank/DDBJ databases">
        <authorList>
            <person name="Mushtaq Mamoona"/>
        </authorList>
    </citation>
    <scope>NUCLEOTIDE SEQUENCE [LARGE SCALE GENOMIC DNA]</scope>
    <source>
        <strain evidence="3">AN4859/03</strain>
    </source>
</reference>
<dbReference type="Proteomes" id="UP000043763">
    <property type="component" value="Unassembled WGS sequence"/>
</dbReference>
<dbReference type="AlphaFoldDB" id="A0A0G4K4Z7"/>
<dbReference type="RefSeq" id="WP_048593747.1">
    <property type="nucleotide sequence ID" value="NZ_CVLB01000001.1"/>
</dbReference>
<proteinExistence type="predicted"/>
<gene>
    <name evidence="2" type="ORF">BRSU_0635</name>
</gene>
<dbReference type="Pfam" id="PF10825">
    <property type="entry name" value="DUF2752"/>
    <property type="match status" value="1"/>
</dbReference>
<keyword evidence="1" id="KW-0472">Membrane</keyword>
<evidence type="ECO:0000313" key="3">
    <source>
        <dbReference type="Proteomes" id="UP000043763"/>
    </source>
</evidence>
<feature type="transmembrane region" description="Helical" evidence="1">
    <location>
        <begin position="67"/>
        <end position="85"/>
    </location>
</feature>
<dbReference type="OrthoDB" id="9815897at2"/>
<organism evidence="2 3">
    <name type="scientific">Brachyspira suanatina</name>
    <dbReference type="NCBI Taxonomy" id="381802"/>
    <lineage>
        <taxon>Bacteria</taxon>
        <taxon>Pseudomonadati</taxon>
        <taxon>Spirochaetota</taxon>
        <taxon>Spirochaetia</taxon>
        <taxon>Brachyspirales</taxon>
        <taxon>Brachyspiraceae</taxon>
        <taxon>Brachyspira</taxon>
    </lineage>
</organism>
<keyword evidence="1" id="KW-0812">Transmembrane</keyword>
<protein>
    <submittedName>
        <fullName evidence="2">Hypothetical membrane protein</fullName>
    </submittedName>
</protein>
<dbReference type="EMBL" id="CVLB01000001">
    <property type="protein sequence ID" value="CRF32187.1"/>
    <property type="molecule type" value="Genomic_DNA"/>
</dbReference>
<keyword evidence="3" id="KW-1185">Reference proteome</keyword>
<name>A0A0G4K4Z7_9SPIR</name>
<dbReference type="InterPro" id="IPR021215">
    <property type="entry name" value="DUF2752"/>
</dbReference>
<evidence type="ECO:0000313" key="2">
    <source>
        <dbReference type="EMBL" id="CRF32187.1"/>
    </source>
</evidence>